<keyword evidence="4" id="KW-1185">Reference proteome</keyword>
<dbReference type="PANTHER" id="PTHR37542">
    <property type="entry name" value="HELO DOMAIN-CONTAINING PROTEIN-RELATED"/>
    <property type="match status" value="1"/>
</dbReference>
<organism evidence="3 4">
    <name type="scientific">Lasiosphaeria hispida</name>
    <dbReference type="NCBI Taxonomy" id="260671"/>
    <lineage>
        <taxon>Eukaryota</taxon>
        <taxon>Fungi</taxon>
        <taxon>Dikarya</taxon>
        <taxon>Ascomycota</taxon>
        <taxon>Pezizomycotina</taxon>
        <taxon>Sordariomycetes</taxon>
        <taxon>Sordariomycetidae</taxon>
        <taxon>Sordariales</taxon>
        <taxon>Lasiosphaeriaceae</taxon>
        <taxon>Lasiosphaeria</taxon>
    </lineage>
</organism>
<name>A0AAJ0MFK6_9PEZI</name>
<dbReference type="InterPro" id="IPR021084">
    <property type="entry name" value="Het-s_prion_dom"/>
</dbReference>
<dbReference type="InterPro" id="IPR038305">
    <property type="entry name" value="HeLo_sf"/>
</dbReference>
<dbReference type="PANTHER" id="PTHR37542:SF3">
    <property type="entry name" value="PRION-INHIBITION AND PROPAGATION HELO DOMAIN-CONTAINING PROTEIN"/>
    <property type="match status" value="1"/>
</dbReference>
<feature type="domain" description="Prion-inhibition and propagation HeLo" evidence="2">
    <location>
        <begin position="42"/>
        <end position="237"/>
    </location>
</feature>
<dbReference type="InterPro" id="IPR029498">
    <property type="entry name" value="HeLo_dom"/>
</dbReference>
<proteinExistence type="predicted"/>
<evidence type="ECO:0000259" key="2">
    <source>
        <dbReference type="Pfam" id="PF14479"/>
    </source>
</evidence>
<keyword evidence="3" id="KW-0034">Amyloid</keyword>
<dbReference type="AlphaFoldDB" id="A0AAJ0MFK6"/>
<dbReference type="Pfam" id="PF11558">
    <property type="entry name" value="HET-s_218-289"/>
    <property type="match status" value="1"/>
</dbReference>
<evidence type="ECO:0000313" key="3">
    <source>
        <dbReference type="EMBL" id="KAK3356816.1"/>
    </source>
</evidence>
<dbReference type="Pfam" id="PF14479">
    <property type="entry name" value="HeLo"/>
    <property type="match status" value="1"/>
</dbReference>
<gene>
    <name evidence="3" type="ORF">B0T25DRAFT_139986</name>
</gene>
<keyword evidence="3" id="KW-0640">Prion</keyword>
<protein>
    <submittedName>
        <fullName evidence="3">Prion-inhibition and propagation-domain-containing protein</fullName>
    </submittedName>
</protein>
<dbReference type="Proteomes" id="UP001275084">
    <property type="component" value="Unassembled WGS sequence"/>
</dbReference>
<comment type="caution">
    <text evidence="3">The sequence shown here is derived from an EMBL/GenBank/DDBJ whole genome shotgun (WGS) entry which is preliminary data.</text>
</comment>
<accession>A0AAJ0MFK6</accession>
<feature type="domain" description="Het-s prion-forming" evidence="1">
    <location>
        <begin position="263"/>
        <end position="324"/>
    </location>
</feature>
<evidence type="ECO:0000259" key="1">
    <source>
        <dbReference type="Pfam" id="PF11558"/>
    </source>
</evidence>
<reference evidence="3" key="1">
    <citation type="journal article" date="2023" name="Mol. Phylogenet. Evol.">
        <title>Genome-scale phylogeny and comparative genomics of the fungal order Sordariales.</title>
        <authorList>
            <person name="Hensen N."/>
            <person name="Bonometti L."/>
            <person name="Westerberg I."/>
            <person name="Brannstrom I.O."/>
            <person name="Guillou S."/>
            <person name="Cros-Aarteil S."/>
            <person name="Calhoun S."/>
            <person name="Haridas S."/>
            <person name="Kuo A."/>
            <person name="Mondo S."/>
            <person name="Pangilinan J."/>
            <person name="Riley R."/>
            <person name="LaButti K."/>
            <person name="Andreopoulos B."/>
            <person name="Lipzen A."/>
            <person name="Chen C."/>
            <person name="Yan M."/>
            <person name="Daum C."/>
            <person name="Ng V."/>
            <person name="Clum A."/>
            <person name="Steindorff A."/>
            <person name="Ohm R.A."/>
            <person name="Martin F."/>
            <person name="Silar P."/>
            <person name="Natvig D.O."/>
            <person name="Lalanne C."/>
            <person name="Gautier V."/>
            <person name="Ament-Velasquez S.L."/>
            <person name="Kruys A."/>
            <person name="Hutchinson M.I."/>
            <person name="Powell A.J."/>
            <person name="Barry K."/>
            <person name="Miller A.N."/>
            <person name="Grigoriev I.V."/>
            <person name="Debuchy R."/>
            <person name="Gladieux P."/>
            <person name="Hiltunen Thoren M."/>
            <person name="Johannesson H."/>
        </authorList>
    </citation>
    <scope>NUCLEOTIDE SEQUENCE</scope>
    <source>
        <strain evidence="3">CBS 955.72</strain>
    </source>
</reference>
<dbReference type="Gene3D" id="1.20.120.1020">
    <property type="entry name" value="Prion-inhibition and propagation, HeLo domain"/>
    <property type="match status" value="1"/>
</dbReference>
<evidence type="ECO:0000313" key="4">
    <source>
        <dbReference type="Proteomes" id="UP001275084"/>
    </source>
</evidence>
<sequence>MPPLAVGGEEAHKPQRFPSNVQLTGPHRLKNFKLEDMAEIFGTAASALSVAALLSNCVDCFEYIQLGRHFGRDYESCQLKLDIARTRLGRWGEVVGINENPRFVSEDPGDNAVQLARSIIEEILELFETARKTSKRYELRAPHRDSDAPLQSPEMSPVSRGLHNRLRALAHQRQKGTTLIKKTTWALYDGKQFEKLVGQILELVDELEKVLPVEEACRKLAGIEVEQVADEQSLPTLKAAAKSLDQVLLDAVMDKIAKTNGNGGNFVRDAATSDSADVQVGDQYSEAFFAQGFSSFAVALKSANTIEKVAARDSSRVQVGSRFGVRF</sequence>
<reference evidence="3" key="2">
    <citation type="submission" date="2023-06" db="EMBL/GenBank/DDBJ databases">
        <authorList>
            <consortium name="Lawrence Berkeley National Laboratory"/>
            <person name="Haridas S."/>
            <person name="Hensen N."/>
            <person name="Bonometti L."/>
            <person name="Westerberg I."/>
            <person name="Brannstrom I.O."/>
            <person name="Guillou S."/>
            <person name="Cros-Aarteil S."/>
            <person name="Calhoun S."/>
            <person name="Kuo A."/>
            <person name="Mondo S."/>
            <person name="Pangilinan J."/>
            <person name="Riley R."/>
            <person name="Labutti K."/>
            <person name="Andreopoulos B."/>
            <person name="Lipzen A."/>
            <person name="Chen C."/>
            <person name="Yanf M."/>
            <person name="Daum C."/>
            <person name="Ng V."/>
            <person name="Clum A."/>
            <person name="Steindorff A."/>
            <person name="Ohm R."/>
            <person name="Martin F."/>
            <person name="Silar P."/>
            <person name="Natvig D."/>
            <person name="Lalanne C."/>
            <person name="Gautier V."/>
            <person name="Ament-Velasquez S.L."/>
            <person name="Kruys A."/>
            <person name="Hutchinson M.I."/>
            <person name="Powell A.J."/>
            <person name="Barry K."/>
            <person name="Miller A.N."/>
            <person name="Grigoriev I.V."/>
            <person name="Debuchy R."/>
            <person name="Gladieux P."/>
            <person name="Thoren M.H."/>
            <person name="Johannesson H."/>
        </authorList>
    </citation>
    <scope>NUCLEOTIDE SEQUENCE</scope>
    <source>
        <strain evidence="3">CBS 955.72</strain>
    </source>
</reference>
<dbReference type="EMBL" id="JAUIQD010000003">
    <property type="protein sequence ID" value="KAK3356816.1"/>
    <property type="molecule type" value="Genomic_DNA"/>
</dbReference>